<dbReference type="Proteomes" id="UP001055013">
    <property type="component" value="Unassembled WGS sequence"/>
</dbReference>
<evidence type="ECO:0000313" key="1">
    <source>
        <dbReference type="EMBL" id="GJH22406.1"/>
    </source>
</evidence>
<keyword evidence="2" id="KW-1185">Reference proteome</keyword>
<protein>
    <submittedName>
        <fullName evidence="1">DUF4043 domain-containing protein</fullName>
    </submittedName>
</protein>
<accession>A0ACB5R5E8</accession>
<comment type="caution">
    <text evidence="1">The sequence shown here is derived from an EMBL/GenBank/DDBJ whole genome shotgun (WGS) entry which is preliminary data.</text>
</comment>
<dbReference type="EMBL" id="BPUR01000041">
    <property type="protein sequence ID" value="GJH22406.1"/>
    <property type="molecule type" value="Genomic_DNA"/>
</dbReference>
<reference evidence="1" key="1">
    <citation type="submission" date="2021-09" db="EMBL/GenBank/DDBJ databases">
        <title>Isolation and characterization of 3-chlorobenzoate degrading bacteria from soils in Shizuoka.</title>
        <authorList>
            <person name="Ifat A."/>
            <person name="Ogawa N."/>
            <person name="Kimbara K."/>
            <person name="Moriuchi R."/>
            <person name="Dohra H."/>
            <person name="Shintani M."/>
        </authorList>
    </citation>
    <scope>NUCLEOTIDE SEQUENCE</scope>
    <source>
        <strain evidence="1">19CS2-2</strain>
    </source>
</reference>
<name>A0ACB5R5E8_9BURK</name>
<evidence type="ECO:0000313" key="2">
    <source>
        <dbReference type="Proteomes" id="UP001055013"/>
    </source>
</evidence>
<proteinExistence type="predicted"/>
<sequence length="436" mass="46317">MPISNFPAALQPAIQQGFLAREFQSGLESQITYRAVADREIFANAVGETITKTRRGLKAPVTTPLTPSTNTNLDNGLTPSGWTIEQYTLGIDMYGDTMDLNMVTTRVGIASQFLQNAHVNGVQALQSLDRLARNKLYGAYLSGNTRVRTTLGAPAATVSVDDVRGFQYVSVNGVMVPVSGTNTLTVVFANGNSYTLTGVAVDGSNVSTAPQGVSGTLTFSGNVTVADATAGNSVIASNAASVLRPNGRLSTSAIVAGDLLTMQDLLAGVTVLRNNRVPTIGGLYNFYADNAQLKGLFKDPDFKLLYQGQYGSSEYKTGQVIELMGLRIIPTTESPQQTLGSVAVHRGIMCGQGALIEGDYEAITQNEIGADNALIEMIDGIAMVTREPLDRLQQIIAQSWYWIGGFAVPTDITANQNIIPTATASTYKRAVVIESA</sequence>
<organism evidence="1 2">
    <name type="scientific">Caballeronia novacaledonica</name>
    <dbReference type="NCBI Taxonomy" id="1544861"/>
    <lineage>
        <taxon>Bacteria</taxon>
        <taxon>Pseudomonadati</taxon>
        <taxon>Pseudomonadota</taxon>
        <taxon>Betaproteobacteria</taxon>
        <taxon>Burkholderiales</taxon>
        <taxon>Burkholderiaceae</taxon>
        <taxon>Caballeronia</taxon>
    </lineage>
</organism>
<gene>
    <name evidence="1" type="ORF">CBA19CS22_37710</name>
</gene>